<evidence type="ECO:0000256" key="1">
    <source>
        <dbReference type="SAM" id="Phobius"/>
    </source>
</evidence>
<dbReference type="GeneID" id="31078157"/>
<dbReference type="Gene3D" id="3.10.28.10">
    <property type="entry name" value="Homing endonucleases"/>
    <property type="match status" value="1"/>
</dbReference>
<keyword evidence="1" id="KW-0472">Membrane</keyword>
<name>A0A191MX07_9PEZI</name>
<keyword evidence="1" id="KW-0812">Transmembrane</keyword>
<geneLocation type="mitochondrion" evidence="2"/>
<dbReference type="InterPro" id="IPR027434">
    <property type="entry name" value="Homing_endonucl"/>
</dbReference>
<dbReference type="AlphaFoldDB" id="A0A191MX07"/>
<organism evidence="2">
    <name type="scientific">Chrysoporthe austroafricana</name>
    <dbReference type="NCBI Taxonomy" id="354353"/>
    <lineage>
        <taxon>Eukaryota</taxon>
        <taxon>Fungi</taxon>
        <taxon>Dikarya</taxon>
        <taxon>Ascomycota</taxon>
        <taxon>Pezizomycotina</taxon>
        <taxon>Sordariomycetes</taxon>
        <taxon>Sordariomycetidae</taxon>
        <taxon>Diaporthales</taxon>
        <taxon>Cryphonectriaceae</taxon>
        <taxon>Cryphonectria-Endothia species complex</taxon>
        <taxon>Chrysoporthe</taxon>
    </lineage>
</organism>
<dbReference type="RefSeq" id="YP_009262008.1">
    <property type="nucleotide sequence ID" value="NC_030522.1"/>
</dbReference>
<dbReference type="EMBL" id="KT380883">
    <property type="protein sequence ID" value="AMX22083.1"/>
    <property type="molecule type" value="Genomic_DNA"/>
</dbReference>
<sequence length="146" mass="16447">MNYLLNKLNINLDAPSAWGIYFQDSATPLLTCHLFDMLGGFIGSFYVHTIIVVIVLSCYLLSFLLSKDISIQKSTSIRVRSTLINSVGVRRMLQSNSSRGFSTKTQVNTLTNNHIDPWFITGFTDAEASFMVIMRKKLKGMLLVEM</sequence>
<feature type="transmembrane region" description="Helical" evidence="1">
    <location>
        <begin position="45"/>
        <end position="65"/>
    </location>
</feature>
<gene>
    <name evidence="2" type="primary">orf146</name>
</gene>
<proteinExistence type="predicted"/>
<keyword evidence="2" id="KW-0496">Mitochondrion</keyword>
<evidence type="ECO:0000313" key="2">
    <source>
        <dbReference type="EMBL" id="AMX22083.1"/>
    </source>
</evidence>
<keyword evidence="1" id="KW-1133">Transmembrane helix</keyword>
<accession>A0A191MX07</accession>
<protein>
    <submittedName>
        <fullName evidence="2">Uncharacterized protein</fullName>
    </submittedName>
</protein>
<reference evidence="2" key="1">
    <citation type="journal article" date="2016" name="PLoS ONE">
        <title>Intron Derived Size Polymorphism in the Mitochondrial Genomes of Closely Related Chrysoporthe Species.</title>
        <authorList>
            <person name="Kanzi A.M."/>
            <person name="Wingfield B.D."/>
            <person name="Steenkamp E.T."/>
            <person name="Naidoo S."/>
            <person name="van der Merwe N.A."/>
        </authorList>
    </citation>
    <scope>NUCLEOTIDE SEQUENCE</scope>
</reference>